<evidence type="ECO:0000259" key="5">
    <source>
        <dbReference type="PROSITE" id="PS50081"/>
    </source>
</evidence>
<dbReference type="Pfam" id="PF03107">
    <property type="entry name" value="C1_2"/>
    <property type="match status" value="8"/>
</dbReference>
<dbReference type="PaxDb" id="3635-A0A1U8N180"/>
<reference evidence="7" key="2">
    <citation type="submission" date="2025-08" db="UniProtKB">
        <authorList>
            <consortium name="RefSeq"/>
        </authorList>
    </citation>
    <scope>IDENTIFICATION</scope>
</reference>
<dbReference type="InterPro" id="IPR002219">
    <property type="entry name" value="PKC_DAG/PE"/>
</dbReference>
<evidence type="ECO:0000256" key="4">
    <source>
        <dbReference type="ARBA" id="ARBA00022833"/>
    </source>
</evidence>
<dbReference type="SMART" id="SM00249">
    <property type="entry name" value="PHD"/>
    <property type="match status" value="4"/>
</dbReference>
<dbReference type="AlphaFoldDB" id="A0A1U8N180"/>
<keyword evidence="1" id="KW-0479">Metal-binding</keyword>
<evidence type="ECO:0000313" key="7">
    <source>
        <dbReference type="RefSeq" id="XP_016732810.2"/>
    </source>
</evidence>
<evidence type="ECO:0000256" key="1">
    <source>
        <dbReference type="ARBA" id="ARBA00022723"/>
    </source>
</evidence>
<dbReference type="PANTHER" id="PTHR46288">
    <property type="entry name" value="PHORBOL-ESTER/DAG-TYPE DOMAIN-CONTAINING PROTEIN"/>
    <property type="match status" value="1"/>
</dbReference>
<gene>
    <name evidence="7" type="primary">LOC107943559</name>
</gene>
<evidence type="ECO:0000256" key="3">
    <source>
        <dbReference type="ARBA" id="ARBA00022771"/>
    </source>
</evidence>
<dbReference type="KEGG" id="ghi:107943559"/>
<dbReference type="Proteomes" id="UP000818029">
    <property type="component" value="Chromosome D12"/>
</dbReference>
<dbReference type="RefSeq" id="XP_016732810.2">
    <property type="nucleotide sequence ID" value="XM_016877321.2"/>
</dbReference>
<evidence type="ECO:0000313" key="6">
    <source>
        <dbReference type="Proteomes" id="UP000818029"/>
    </source>
</evidence>
<evidence type="ECO:0000256" key="2">
    <source>
        <dbReference type="ARBA" id="ARBA00022737"/>
    </source>
</evidence>
<dbReference type="Gene3D" id="3.30.40.10">
    <property type="entry name" value="Zinc/RING finger domain, C3HC4 (zinc finger)"/>
    <property type="match status" value="1"/>
</dbReference>
<keyword evidence="4" id="KW-0862">Zinc</keyword>
<reference evidence="6" key="1">
    <citation type="journal article" date="2020" name="Nat. Genet.">
        <title>Genomic diversifications of five Gossypium allopolyploid species and their impact on cotton improvement.</title>
        <authorList>
            <person name="Chen Z.J."/>
            <person name="Sreedasyam A."/>
            <person name="Ando A."/>
            <person name="Song Q."/>
            <person name="De Santiago L.M."/>
            <person name="Hulse-Kemp A.M."/>
            <person name="Ding M."/>
            <person name="Ye W."/>
            <person name="Kirkbride R.C."/>
            <person name="Jenkins J."/>
            <person name="Plott C."/>
            <person name="Lovell J."/>
            <person name="Lin Y.M."/>
            <person name="Vaughn R."/>
            <person name="Liu B."/>
            <person name="Simpson S."/>
            <person name="Scheffler B.E."/>
            <person name="Wen L."/>
            <person name="Saski C.A."/>
            <person name="Grover C.E."/>
            <person name="Hu G."/>
            <person name="Conover J.L."/>
            <person name="Carlson J.W."/>
            <person name="Shu S."/>
            <person name="Boston L.B."/>
            <person name="Williams M."/>
            <person name="Peterson D.G."/>
            <person name="McGee K."/>
            <person name="Jones D.C."/>
            <person name="Wendel J.F."/>
            <person name="Stelly D.M."/>
            <person name="Grimwood J."/>
            <person name="Schmutz J."/>
        </authorList>
    </citation>
    <scope>NUCLEOTIDE SEQUENCE [LARGE SCALE GENOMIC DNA]</scope>
    <source>
        <strain evidence="6">cv. TM-1</strain>
    </source>
</reference>
<keyword evidence="6" id="KW-1185">Reference proteome</keyword>
<dbReference type="PANTHER" id="PTHR46288:SF86">
    <property type="entry name" value="PHORBOL-ESTER_DAG-TYPE DOMAIN-CONTAINING PROTEIN"/>
    <property type="match status" value="1"/>
</dbReference>
<name>A0A1U8N180_GOSHI</name>
<dbReference type="PROSITE" id="PS50081">
    <property type="entry name" value="ZF_DAG_PE_2"/>
    <property type="match status" value="1"/>
</dbReference>
<dbReference type="InterPro" id="IPR001965">
    <property type="entry name" value="Znf_PHD"/>
</dbReference>
<keyword evidence="3" id="KW-0863">Zinc-finger</keyword>
<dbReference type="InterPro" id="IPR046349">
    <property type="entry name" value="C1-like_sf"/>
</dbReference>
<organism evidence="6 7">
    <name type="scientific">Gossypium hirsutum</name>
    <name type="common">Upland cotton</name>
    <name type="synonym">Gossypium mexicanum</name>
    <dbReference type="NCBI Taxonomy" id="3635"/>
    <lineage>
        <taxon>Eukaryota</taxon>
        <taxon>Viridiplantae</taxon>
        <taxon>Streptophyta</taxon>
        <taxon>Embryophyta</taxon>
        <taxon>Tracheophyta</taxon>
        <taxon>Spermatophyta</taxon>
        <taxon>Magnoliopsida</taxon>
        <taxon>eudicotyledons</taxon>
        <taxon>Gunneridae</taxon>
        <taxon>Pentapetalae</taxon>
        <taxon>rosids</taxon>
        <taxon>malvids</taxon>
        <taxon>Malvales</taxon>
        <taxon>Malvaceae</taxon>
        <taxon>Malvoideae</taxon>
        <taxon>Gossypium</taxon>
    </lineage>
</organism>
<accession>A0A1U8N180</accession>
<dbReference type="InterPro" id="IPR013083">
    <property type="entry name" value="Znf_RING/FYVE/PHD"/>
</dbReference>
<feature type="domain" description="Phorbol-ester/DAG-type" evidence="5">
    <location>
        <begin position="537"/>
        <end position="587"/>
    </location>
</feature>
<proteinExistence type="predicted"/>
<dbReference type="GO" id="GO:0008270">
    <property type="term" value="F:zinc ion binding"/>
    <property type="evidence" value="ECO:0007669"/>
    <property type="project" value="UniProtKB-KW"/>
</dbReference>
<dbReference type="InterPro" id="IPR004146">
    <property type="entry name" value="DC1"/>
</dbReference>
<dbReference type="SUPFAM" id="SSF57889">
    <property type="entry name" value="Cysteine-rich domain"/>
    <property type="match status" value="6"/>
</dbReference>
<protein>
    <recommendedName>
        <fullName evidence="5">Phorbol-ester/DAG-type domain-containing protein</fullName>
    </recommendedName>
</protein>
<dbReference type="STRING" id="3635.A0A1U8N180"/>
<keyword evidence="2" id="KW-0677">Repeat</keyword>
<sequence>MEIKLASHEHSMGYHCLDDETDDRWCRETICGAAYACVRCELWLHELCAKAIQYLPREITHPLHSHYHLILNWSGSGSFGSFTCDLCLKISSGTYYSCCRCSFELDLVCAFASSDDHVARKKRQRSNADREKLIMQHYCHIHPLILYKYSNEGEHDYNCRWCDKPLTGIFYGCKSCGFFLHEFCSDKIPKTLNHPFHPSHPLRLDFVDATCNACTQQIKLSNKDFSTAAYGCQICNFNLDFGCAKLLPTLNHEGHNHCLTYVGPTFRDPTRKYHFQCSSCRELCLDTFYRCVQCDLNLHLKCAPVPPLAKHRYHRHPLLLNQPIREDEIGEYYCDICEKERDPTHEVYYCQKCTYIAHIECVLNEEETSTKQDSSSELKEMEQTDETILHDELTGLLVVYLQVQVRPVLHEHPLKFCEVTENLGERVCNACRLELSGPGYICQGCQYILYENCGKLPDEIQHPLHPQHHLNLYARYTSLDENICDKCQEFSFGFIYLCEQCDFKLDLKCATRAPSESGRTTLKESERETELFHFTDKHKLLFCNFTDSVVESRCNICQLQIFGPAYHCRKCGWVLHESCLRLPQEMQAPIHSQHTLTLSYTRYGGCHACSLKLLPSGYFKSYNYGCKDCGVNYHIACAISLTRPLKLDSHMHPLYYFGTDFDRFFAMYRDFIDHYAALFCSHCCQICSGQSFYRCLECFVNFHIECLSLPQIIKSKCHIHPLTLKDSYIEDDSEEHYCDACEEKRHPSHHVYYCEECPGMFVAHIDCALSKVSFLYINFVLMRLKEFYYC</sequence>
<dbReference type="GeneID" id="107943559"/>
<dbReference type="SMART" id="SM00109">
    <property type="entry name" value="C1"/>
    <property type="match status" value="5"/>
</dbReference>